<feature type="region of interest" description="Disordered" evidence="1">
    <location>
        <begin position="1040"/>
        <end position="1153"/>
    </location>
</feature>
<keyword evidence="4" id="KW-1185">Reference proteome</keyword>
<evidence type="ECO:0000313" key="3">
    <source>
        <dbReference type="EMBL" id="TID22917.1"/>
    </source>
</evidence>
<dbReference type="EMBL" id="SNSC02000007">
    <property type="protein sequence ID" value="TID22917.1"/>
    <property type="molecule type" value="Genomic_DNA"/>
</dbReference>
<organism evidence="3 4">
    <name type="scientific">Venturia nashicola</name>
    <dbReference type="NCBI Taxonomy" id="86259"/>
    <lineage>
        <taxon>Eukaryota</taxon>
        <taxon>Fungi</taxon>
        <taxon>Dikarya</taxon>
        <taxon>Ascomycota</taxon>
        <taxon>Pezizomycotina</taxon>
        <taxon>Dothideomycetes</taxon>
        <taxon>Pleosporomycetidae</taxon>
        <taxon>Venturiales</taxon>
        <taxon>Venturiaceae</taxon>
        <taxon>Venturia</taxon>
    </lineage>
</organism>
<protein>
    <submittedName>
        <fullName evidence="3">Uncharacterized protein</fullName>
    </submittedName>
</protein>
<evidence type="ECO:0000256" key="2">
    <source>
        <dbReference type="SAM" id="Phobius"/>
    </source>
</evidence>
<accession>A0A4Z1P2L6</accession>
<feature type="region of interest" description="Disordered" evidence="1">
    <location>
        <begin position="970"/>
        <end position="1018"/>
    </location>
</feature>
<keyword evidence="2" id="KW-0472">Membrane</keyword>
<feature type="compositionally biased region" description="Polar residues" evidence="1">
    <location>
        <begin position="541"/>
        <end position="553"/>
    </location>
</feature>
<feature type="region of interest" description="Disordered" evidence="1">
    <location>
        <begin position="325"/>
        <end position="351"/>
    </location>
</feature>
<feature type="compositionally biased region" description="Basic and acidic residues" evidence="1">
    <location>
        <begin position="260"/>
        <end position="269"/>
    </location>
</feature>
<feature type="compositionally biased region" description="Pro residues" evidence="1">
    <location>
        <begin position="332"/>
        <end position="343"/>
    </location>
</feature>
<comment type="caution">
    <text evidence="3">The sequence shown here is derived from an EMBL/GenBank/DDBJ whole genome shotgun (WGS) entry which is preliminary data.</text>
</comment>
<feature type="compositionally biased region" description="Low complexity" evidence="1">
    <location>
        <begin position="516"/>
        <end position="525"/>
    </location>
</feature>
<feature type="region of interest" description="Disordered" evidence="1">
    <location>
        <begin position="442"/>
        <end position="605"/>
    </location>
</feature>
<feature type="compositionally biased region" description="Low complexity" evidence="1">
    <location>
        <begin position="1056"/>
        <end position="1068"/>
    </location>
</feature>
<feature type="compositionally biased region" description="Polar residues" evidence="1">
    <location>
        <begin position="1108"/>
        <end position="1123"/>
    </location>
</feature>
<dbReference type="Proteomes" id="UP000298493">
    <property type="component" value="Unassembled WGS sequence"/>
</dbReference>
<feature type="region of interest" description="Disordered" evidence="1">
    <location>
        <begin position="260"/>
        <end position="281"/>
    </location>
</feature>
<keyword evidence="2" id="KW-1133">Transmembrane helix</keyword>
<feature type="compositionally biased region" description="Polar residues" evidence="1">
    <location>
        <begin position="482"/>
        <end position="493"/>
    </location>
</feature>
<feature type="transmembrane region" description="Helical" evidence="2">
    <location>
        <begin position="43"/>
        <end position="66"/>
    </location>
</feature>
<feature type="compositionally biased region" description="Low complexity" evidence="1">
    <location>
        <begin position="1078"/>
        <end position="1091"/>
    </location>
</feature>
<feature type="region of interest" description="Disordered" evidence="1">
    <location>
        <begin position="800"/>
        <end position="822"/>
    </location>
</feature>
<name>A0A4Z1P2L6_9PEZI</name>
<proteinExistence type="predicted"/>
<feature type="region of interest" description="Disordered" evidence="1">
    <location>
        <begin position="671"/>
        <end position="703"/>
    </location>
</feature>
<gene>
    <name evidence="3" type="ORF">E6O75_ATG02091</name>
</gene>
<reference evidence="3 4" key="1">
    <citation type="submission" date="2019-04" db="EMBL/GenBank/DDBJ databases">
        <title>High contiguity whole genome sequence and gene annotation resource for two Venturia nashicola isolates.</title>
        <authorList>
            <person name="Prokchorchik M."/>
            <person name="Won K."/>
            <person name="Lee Y."/>
            <person name="Choi E.D."/>
            <person name="Segonzac C."/>
            <person name="Sohn K.H."/>
        </authorList>
    </citation>
    <scope>NUCLEOTIDE SEQUENCE [LARGE SCALE GENOMIC DNA]</scope>
    <source>
        <strain evidence="3 4">PRI2</strain>
    </source>
</reference>
<evidence type="ECO:0000256" key="1">
    <source>
        <dbReference type="SAM" id="MobiDB-lite"/>
    </source>
</evidence>
<dbReference type="AlphaFoldDB" id="A0A4Z1P2L6"/>
<feature type="compositionally biased region" description="Basic and acidic residues" evidence="1">
    <location>
        <begin position="582"/>
        <end position="598"/>
    </location>
</feature>
<keyword evidence="2" id="KW-0812">Transmembrane</keyword>
<evidence type="ECO:0000313" key="4">
    <source>
        <dbReference type="Proteomes" id="UP000298493"/>
    </source>
</evidence>
<sequence length="1153" mass="125095">MVASDVVSTSTSTFVTIVTITFPTPTGSSVETLPKSSSNNNELLVGFASAGAFALFLFVIGLLFCLKHTRTKHRRRIEDLEHRLNGLEIQNRPHLASERKRFSTATGTSLGSSWGAWRSKNVKNFQKIRTANQTTASNKRKRFAHGWWSISSVMENQDHRQNGTPLQDITLSRAPPQLIGGSGNDLDPLVTPRLSVIAESPSQAPAPARLNFPAVKAPHRDSAVTETHADGLCDDKEINVDSLRVKIPSQNYDMSSIDKEVASTAEKRPAPPPPPSIPSKIHQRKPALAGAISIFPPGTLTGADTLHPTSTRYRPFSVINEDPSAAPRKLIAPPPPMRKPIPNRPSRSFSHIRNHSAFSDDSRSSMENPVAGCLSAQSNHARTISAQSNTIWPWNIHSPTVDYGSASDPPPRFKQHRSSKTVEFQNRLQHLTTSELDVSTAARIEPTDPRAADIANSYRTLTEKEERTASMANDSSNRKSETINSSHKPTSPTEGKHRFSSAPPSVSSHAIPDPASRVSSCPSSTRSREGNPFHYGESSDRLNSFHTTSTSYLKASIPRPRAGTDPVLNLARPASTSSTIRTRREAGKPREKKSKATDESSPDLKILIPTPTLHYHTSTFGTPKIRSSPKFQYARKVEPILEQDEPMRSANPVFEHLDWKKTLKAHVGTTPSPSFELVSPSNAPPRTASVNNRNSRDKDDETYNILNGSPLGCQSSFKKKSSLMGAIETFSSAEDRSLTTTLLSRPTNSDASGATKNSLKVSGKIFSSHADCSCRGTSPTKSPSGDDCCTNPIVRELKKTRRSALRSPLAPQTIAEDEAVDQRSPKVYSPFSPISASPAHSSSHCLRRQVSLKSIKLYVIPSPALTETTPSEIETLETKNVQNFPAITLPTAFVSSSRKPFAAADISSTASFASTRVPSPVTSIPPVRQGFGPGPSDALLEKWEKQGRSYITSQATITEEEDRGIQTFARGKAPRNLSPALGSEEAKKGGGETSFHPPIESSKKKIKNSRWESRGEIAEMIPPQYSSLQKLIKASDTLDSKPQVLPASHQRQVSKTSTTNTSENSENSVVCTASTSISLPKSPLKPLLKPSESAKRAEAVGMKKSIDHTNVSGEVSGSTSSKKATPRGTSPPRKRGPKVEELGKILGVKGVGW</sequence>